<dbReference type="Proteomes" id="UP000007875">
    <property type="component" value="Unassembled WGS sequence"/>
</dbReference>
<dbReference type="InterPro" id="IPR050177">
    <property type="entry name" value="Lipid_A_modif_metabolic_enz"/>
</dbReference>
<dbReference type="eggNOG" id="KOG1429">
    <property type="taxonomic scope" value="Eukaryota"/>
</dbReference>
<reference evidence="2" key="3">
    <citation type="submission" date="2025-09" db="UniProtKB">
        <authorList>
            <consortium name="Ensembl"/>
        </authorList>
    </citation>
    <scope>IDENTIFICATION</scope>
</reference>
<evidence type="ECO:0000313" key="3">
    <source>
        <dbReference type="Proteomes" id="UP000007875"/>
    </source>
</evidence>
<evidence type="ECO:0000313" key="2">
    <source>
        <dbReference type="Ensembl" id="ENSCSAVP00000008017.1"/>
    </source>
</evidence>
<dbReference type="GeneTree" id="ENSGT00660000096648"/>
<reference evidence="3" key="1">
    <citation type="submission" date="2003-08" db="EMBL/GenBank/DDBJ databases">
        <authorList>
            <person name="Birren B."/>
            <person name="Nusbaum C."/>
            <person name="Abebe A."/>
            <person name="Abouelleil A."/>
            <person name="Adekoya E."/>
            <person name="Ait-zahra M."/>
            <person name="Allen N."/>
            <person name="Allen T."/>
            <person name="An P."/>
            <person name="Anderson M."/>
            <person name="Anderson S."/>
            <person name="Arachchi H."/>
            <person name="Armbruster J."/>
            <person name="Bachantsang P."/>
            <person name="Baldwin J."/>
            <person name="Barry A."/>
            <person name="Bayul T."/>
            <person name="Blitshsteyn B."/>
            <person name="Bloom T."/>
            <person name="Blye J."/>
            <person name="Boguslavskiy L."/>
            <person name="Borowsky M."/>
            <person name="Boukhgalter B."/>
            <person name="Brunache A."/>
            <person name="Butler J."/>
            <person name="Calixte N."/>
            <person name="Calvo S."/>
            <person name="Camarata J."/>
            <person name="Campo K."/>
            <person name="Chang J."/>
            <person name="Cheshatsang Y."/>
            <person name="Citroen M."/>
            <person name="Collymore A."/>
            <person name="Considine T."/>
            <person name="Cook A."/>
            <person name="Cooke P."/>
            <person name="Corum B."/>
            <person name="Cuomo C."/>
            <person name="David R."/>
            <person name="Dawoe T."/>
            <person name="Degray S."/>
            <person name="Dodge S."/>
            <person name="Dooley K."/>
            <person name="Dorje P."/>
            <person name="Dorjee K."/>
            <person name="Dorris L."/>
            <person name="Duffey N."/>
            <person name="Dupes A."/>
            <person name="Elkins T."/>
            <person name="Engels R."/>
            <person name="Erickson J."/>
            <person name="Farina A."/>
            <person name="Faro S."/>
            <person name="Ferreira P."/>
            <person name="Fischer H."/>
            <person name="Fitzgerald M."/>
            <person name="Foley K."/>
            <person name="Gage D."/>
            <person name="Galagan J."/>
            <person name="Gearin G."/>
            <person name="Gnerre S."/>
            <person name="Gnirke A."/>
            <person name="Goyette A."/>
            <person name="Graham J."/>
            <person name="Grandbois E."/>
            <person name="Gyaltsen K."/>
            <person name="Hafez N."/>
            <person name="Hagopian D."/>
            <person name="Hagos B."/>
            <person name="Hall J."/>
            <person name="Hatcher B."/>
            <person name="Heller A."/>
            <person name="Higgins H."/>
            <person name="Honan T."/>
            <person name="Horn A."/>
            <person name="Houde N."/>
            <person name="Hughes L."/>
            <person name="Hulme W."/>
            <person name="Husby E."/>
            <person name="Iliev I."/>
            <person name="Jaffe D."/>
            <person name="Jones C."/>
            <person name="Kamal M."/>
            <person name="Kamat A."/>
            <person name="Kamvysselis M."/>
            <person name="Karlsson E."/>
            <person name="Kells C."/>
            <person name="Kieu A."/>
            <person name="Kisner P."/>
            <person name="Kodira C."/>
            <person name="Kulbokas E."/>
            <person name="Labutti K."/>
            <person name="Lama D."/>
            <person name="Landers T."/>
            <person name="Leger J."/>
            <person name="Levine S."/>
            <person name="Lewis D."/>
            <person name="Lewis T."/>
            <person name="Lindblad-toh K."/>
            <person name="Liu X."/>
            <person name="Lokyitsang T."/>
            <person name="Lokyitsang Y."/>
            <person name="Lucien O."/>
            <person name="Lui A."/>
            <person name="Ma L.J."/>
            <person name="Mabbitt R."/>
            <person name="Macdonald J."/>
            <person name="Maclean C."/>
            <person name="Major J."/>
            <person name="Manning J."/>
            <person name="Marabella R."/>
            <person name="Maru K."/>
            <person name="Matthews C."/>
            <person name="Mauceli E."/>
            <person name="Mccarthy M."/>
            <person name="Mcdonough S."/>
            <person name="Mcghee T."/>
            <person name="Meldrim J."/>
            <person name="Meneus L."/>
            <person name="Mesirov J."/>
            <person name="Mihalev A."/>
            <person name="Mihova T."/>
            <person name="Mikkelsen T."/>
            <person name="Mlenga V."/>
            <person name="Moru K."/>
            <person name="Mozes J."/>
            <person name="Mulrain L."/>
            <person name="Munson G."/>
            <person name="Naylor J."/>
            <person name="Newes C."/>
            <person name="Nguyen C."/>
            <person name="Nguyen N."/>
            <person name="Nguyen T."/>
            <person name="Nicol R."/>
            <person name="Nielsen C."/>
            <person name="Nizzari M."/>
            <person name="Norbu C."/>
            <person name="Norbu N."/>
            <person name="O'donnell P."/>
            <person name="Okoawo O."/>
            <person name="O'leary S."/>
            <person name="Omotosho B."/>
            <person name="O'neill K."/>
            <person name="Osman S."/>
            <person name="Parker S."/>
            <person name="Perrin D."/>
            <person name="Phunkhang P."/>
            <person name="Piqani B."/>
            <person name="Purcell S."/>
            <person name="Rachupka T."/>
            <person name="Ramasamy U."/>
            <person name="Rameau R."/>
            <person name="Ray V."/>
            <person name="Raymond C."/>
            <person name="Retta R."/>
            <person name="Richardson S."/>
            <person name="Rise C."/>
            <person name="Rodriguez J."/>
            <person name="Rogers J."/>
            <person name="Rogov P."/>
            <person name="Rutman M."/>
            <person name="Schupbach R."/>
            <person name="Seaman C."/>
            <person name="Settipalli S."/>
            <person name="Sharpe T."/>
            <person name="Sheridan J."/>
            <person name="Sherpa N."/>
            <person name="Shi J."/>
            <person name="Smirnov S."/>
            <person name="Smith C."/>
            <person name="Sougnez C."/>
            <person name="Spencer B."/>
            <person name="Stalker J."/>
            <person name="Stange-thomann N."/>
            <person name="Stavropoulos S."/>
            <person name="Stetson K."/>
            <person name="Stone C."/>
            <person name="Stone S."/>
            <person name="Stubbs M."/>
            <person name="Talamas J."/>
            <person name="Tchuinga P."/>
            <person name="Tenzing P."/>
            <person name="Tesfaye S."/>
            <person name="Theodore J."/>
            <person name="Thoulutsang Y."/>
            <person name="Topham K."/>
            <person name="Towey S."/>
            <person name="Tsamla T."/>
            <person name="Tsomo N."/>
            <person name="Vallee D."/>
            <person name="Vassiliev H."/>
            <person name="Venkataraman V."/>
            <person name="Vinson J."/>
            <person name="Vo A."/>
            <person name="Wade C."/>
            <person name="Wang S."/>
            <person name="Wangchuk T."/>
            <person name="Wangdi T."/>
            <person name="Whittaker C."/>
            <person name="Wilkinson J."/>
            <person name="Wu Y."/>
            <person name="Wyman D."/>
            <person name="Yadav S."/>
            <person name="Yang S."/>
            <person name="Yang X."/>
            <person name="Yeager S."/>
            <person name="Yee E."/>
            <person name="Young G."/>
            <person name="Zainoun J."/>
            <person name="Zembeck L."/>
            <person name="Zimmer A."/>
            <person name="Zody M."/>
            <person name="Lander E."/>
        </authorList>
    </citation>
    <scope>NUCLEOTIDE SEQUENCE [LARGE SCALE GENOMIC DNA]</scope>
</reference>
<reference evidence="2" key="2">
    <citation type="submission" date="2025-08" db="UniProtKB">
        <authorList>
            <consortium name="Ensembl"/>
        </authorList>
    </citation>
    <scope>IDENTIFICATION</scope>
</reference>
<organism evidence="2 3">
    <name type="scientific">Ciona savignyi</name>
    <name type="common">Pacific transparent sea squirt</name>
    <dbReference type="NCBI Taxonomy" id="51511"/>
    <lineage>
        <taxon>Eukaryota</taxon>
        <taxon>Metazoa</taxon>
        <taxon>Chordata</taxon>
        <taxon>Tunicata</taxon>
        <taxon>Ascidiacea</taxon>
        <taxon>Phlebobranchia</taxon>
        <taxon>Cionidae</taxon>
        <taxon>Ciona</taxon>
    </lineage>
</organism>
<dbReference type="STRING" id="51511.ENSCSAVP00000008017"/>
<dbReference type="InterPro" id="IPR001509">
    <property type="entry name" value="Epimerase_deHydtase"/>
</dbReference>
<dbReference type="OMA" id="FADCVLG"/>
<dbReference type="SUPFAM" id="SSF51735">
    <property type="entry name" value="NAD(P)-binding Rossmann-fold domains"/>
    <property type="match status" value="1"/>
</dbReference>
<dbReference type="InterPro" id="IPR036291">
    <property type="entry name" value="NAD(P)-bd_dom_sf"/>
</dbReference>
<dbReference type="CDD" id="cd08946">
    <property type="entry name" value="SDR_e"/>
    <property type="match status" value="1"/>
</dbReference>
<name>H2YRQ7_CIOSA</name>
<dbReference type="PANTHER" id="PTHR43245:SF23">
    <property type="entry name" value="NAD(P)-BINDING DOMAIN-CONTAINING PROTEIN"/>
    <property type="match status" value="1"/>
</dbReference>
<protein>
    <recommendedName>
        <fullName evidence="1">NAD-dependent epimerase/dehydratase domain-containing protein</fullName>
    </recommendedName>
</protein>
<dbReference type="Pfam" id="PF01370">
    <property type="entry name" value="Epimerase"/>
    <property type="match status" value="1"/>
</dbReference>
<evidence type="ECO:0000259" key="1">
    <source>
        <dbReference type="Pfam" id="PF01370"/>
    </source>
</evidence>
<dbReference type="Gene3D" id="3.40.50.720">
    <property type="entry name" value="NAD(P)-binding Rossmann-like Domain"/>
    <property type="match status" value="1"/>
</dbReference>
<dbReference type="HOGENOM" id="CLU_007383_1_0_1"/>
<sequence length="315" mass="34249">MNPGLKTAVRDDENVKKVLVTGGAGYLGSTMVPMLLDEGYDVVVYDIFKWGVYPLTPVVGNPKLTIINADILDNEKLEKALKDVDAVIHLAAIVGYPAFNVEGTRNVVNALASHQRIIYASTGSCYGAVEGTCTEETPISPITLYGETKAEGEKLVRAKGGVGLRLATVFGVSPRLRLDLLVNDLTAKAIKMRTFDLYEGGFRRTFLHVRDAAKGFVFALQHYNSMSGQAFNVGDESMNLTKLDVAKLIEGKVDGCCITESNSGTDMDKRDYAVSYARIRSLGYKANIDVGTGIVELLKVIPNMKSDEIPRCKNV</sequence>
<dbReference type="AlphaFoldDB" id="H2YRQ7"/>
<dbReference type="Ensembl" id="ENSCSAVT00000008123.1">
    <property type="protein sequence ID" value="ENSCSAVP00000008017.1"/>
    <property type="gene ID" value="ENSCSAVG00000004774.1"/>
</dbReference>
<dbReference type="InParanoid" id="H2YRQ7"/>
<keyword evidence="3" id="KW-1185">Reference proteome</keyword>
<feature type="domain" description="NAD-dependent epimerase/dehydratase" evidence="1">
    <location>
        <begin position="18"/>
        <end position="234"/>
    </location>
</feature>
<accession>H2YRQ7</accession>
<proteinExistence type="predicted"/>
<dbReference type="PANTHER" id="PTHR43245">
    <property type="entry name" value="BIFUNCTIONAL POLYMYXIN RESISTANCE PROTEIN ARNA"/>
    <property type="match status" value="1"/>
</dbReference>